<dbReference type="PANTHER" id="PTHR45831:SF2">
    <property type="entry name" value="LD24721P"/>
    <property type="match status" value="1"/>
</dbReference>
<evidence type="ECO:0000313" key="3">
    <source>
        <dbReference type="EMBL" id="KIK55176.1"/>
    </source>
</evidence>
<dbReference type="GO" id="GO:0006620">
    <property type="term" value="P:post-translational protein targeting to endoplasmic reticulum membrane"/>
    <property type="evidence" value="ECO:0007669"/>
    <property type="project" value="TreeGrafter"/>
</dbReference>
<protein>
    <submittedName>
        <fullName evidence="3">Uncharacterized protein</fullName>
    </submittedName>
</protein>
<dbReference type="InterPro" id="IPR011990">
    <property type="entry name" value="TPR-like_helical_dom_sf"/>
</dbReference>
<dbReference type="OrthoDB" id="2423701at2759"/>
<dbReference type="SUPFAM" id="SSF48452">
    <property type="entry name" value="TPR-like"/>
    <property type="match status" value="1"/>
</dbReference>
<dbReference type="GO" id="GO:0016020">
    <property type="term" value="C:membrane"/>
    <property type="evidence" value="ECO:0007669"/>
    <property type="project" value="TreeGrafter"/>
</dbReference>
<proteinExistence type="predicted"/>
<dbReference type="GO" id="GO:0072380">
    <property type="term" value="C:TRC complex"/>
    <property type="evidence" value="ECO:0007669"/>
    <property type="project" value="TreeGrafter"/>
</dbReference>
<dbReference type="HOGENOM" id="CLU_141867_4_0_1"/>
<reference evidence="3 4" key="1">
    <citation type="submission" date="2014-04" db="EMBL/GenBank/DDBJ databases">
        <title>Evolutionary Origins and Diversification of the Mycorrhizal Mutualists.</title>
        <authorList>
            <consortium name="DOE Joint Genome Institute"/>
            <consortium name="Mycorrhizal Genomics Consortium"/>
            <person name="Kohler A."/>
            <person name="Kuo A."/>
            <person name="Nagy L.G."/>
            <person name="Floudas D."/>
            <person name="Copeland A."/>
            <person name="Barry K.W."/>
            <person name="Cichocki N."/>
            <person name="Veneault-Fourrey C."/>
            <person name="LaButti K."/>
            <person name="Lindquist E.A."/>
            <person name="Lipzen A."/>
            <person name="Lundell T."/>
            <person name="Morin E."/>
            <person name="Murat C."/>
            <person name="Riley R."/>
            <person name="Ohm R."/>
            <person name="Sun H."/>
            <person name="Tunlid A."/>
            <person name="Henrissat B."/>
            <person name="Grigoriev I.V."/>
            <person name="Hibbett D.S."/>
            <person name="Martin F."/>
        </authorList>
    </citation>
    <scope>NUCLEOTIDE SEQUENCE [LARGE SCALE GENOMIC DNA]</scope>
    <source>
        <strain evidence="3 4">FD-317 M1</strain>
    </source>
</reference>
<dbReference type="PANTHER" id="PTHR45831">
    <property type="entry name" value="LD24721P"/>
    <property type="match status" value="1"/>
</dbReference>
<evidence type="ECO:0000256" key="1">
    <source>
        <dbReference type="ARBA" id="ARBA00022737"/>
    </source>
</evidence>
<gene>
    <name evidence="3" type="ORF">GYMLUDRAFT_142040</name>
</gene>
<feature type="non-terminal residue" evidence="3">
    <location>
        <position position="55"/>
    </location>
</feature>
<evidence type="ECO:0000313" key="4">
    <source>
        <dbReference type="Proteomes" id="UP000053593"/>
    </source>
</evidence>
<dbReference type="Gene3D" id="1.25.40.10">
    <property type="entry name" value="Tetratricopeptide repeat domain"/>
    <property type="match status" value="1"/>
</dbReference>
<organism evidence="3 4">
    <name type="scientific">Collybiopsis luxurians FD-317 M1</name>
    <dbReference type="NCBI Taxonomy" id="944289"/>
    <lineage>
        <taxon>Eukaryota</taxon>
        <taxon>Fungi</taxon>
        <taxon>Dikarya</taxon>
        <taxon>Basidiomycota</taxon>
        <taxon>Agaricomycotina</taxon>
        <taxon>Agaricomycetes</taxon>
        <taxon>Agaricomycetidae</taxon>
        <taxon>Agaricales</taxon>
        <taxon>Marasmiineae</taxon>
        <taxon>Omphalotaceae</taxon>
        <taxon>Collybiopsis</taxon>
        <taxon>Collybiopsis luxurians</taxon>
    </lineage>
</organism>
<keyword evidence="1" id="KW-0677">Repeat</keyword>
<accession>A0A0D0BKC9</accession>
<dbReference type="InterPro" id="IPR047150">
    <property type="entry name" value="SGT"/>
</dbReference>
<keyword evidence="4" id="KW-1185">Reference proteome</keyword>
<dbReference type="Proteomes" id="UP000053593">
    <property type="component" value="Unassembled WGS sequence"/>
</dbReference>
<dbReference type="AlphaFoldDB" id="A0A0D0BKC9"/>
<dbReference type="GO" id="GO:0060090">
    <property type="term" value="F:molecular adaptor activity"/>
    <property type="evidence" value="ECO:0007669"/>
    <property type="project" value="TreeGrafter"/>
</dbReference>
<evidence type="ECO:0000256" key="2">
    <source>
        <dbReference type="ARBA" id="ARBA00022803"/>
    </source>
</evidence>
<name>A0A0D0BKC9_9AGAR</name>
<sequence>MSDEVKRLKDEGNAFFAKKQYFRASELYSKAILLDDHNTVLYANRAACRIAMNQY</sequence>
<keyword evidence="2" id="KW-0802">TPR repeat</keyword>
<dbReference type="EMBL" id="KN834809">
    <property type="protein sequence ID" value="KIK55176.1"/>
    <property type="molecule type" value="Genomic_DNA"/>
</dbReference>